<evidence type="ECO:0000256" key="4">
    <source>
        <dbReference type="ARBA" id="ARBA00022801"/>
    </source>
</evidence>
<evidence type="ECO:0000256" key="2">
    <source>
        <dbReference type="ARBA" id="ARBA00010286"/>
    </source>
</evidence>
<organism evidence="8 9">
    <name type="scientific">Salinithrix halophila</name>
    <dbReference type="NCBI Taxonomy" id="1485204"/>
    <lineage>
        <taxon>Bacteria</taxon>
        <taxon>Bacillati</taxon>
        <taxon>Bacillota</taxon>
        <taxon>Bacilli</taxon>
        <taxon>Bacillales</taxon>
        <taxon>Thermoactinomycetaceae</taxon>
        <taxon>Salinithrix</taxon>
    </lineage>
</organism>
<dbReference type="SUPFAM" id="SSF51556">
    <property type="entry name" value="Metallo-dependent hydrolases"/>
    <property type="match status" value="1"/>
</dbReference>
<dbReference type="InterPro" id="IPR024403">
    <property type="entry name" value="DHOase_cat"/>
</dbReference>
<keyword evidence="4 6" id="KW-0378">Hydrolase</keyword>
<gene>
    <name evidence="6" type="primary">pyrC</name>
    <name evidence="8" type="ORF">ACFOUO_06740</name>
</gene>
<feature type="binding site" evidence="6">
    <location>
        <position position="153"/>
    </location>
    <ligand>
        <name>Zn(2+)</name>
        <dbReference type="ChEBI" id="CHEBI:29105"/>
        <label>2</label>
    </ligand>
</feature>
<feature type="binding site" evidence="6">
    <location>
        <position position="60"/>
    </location>
    <ligand>
        <name>Zn(2+)</name>
        <dbReference type="ChEBI" id="CHEBI:29105"/>
        <label>1</label>
    </ligand>
</feature>
<evidence type="ECO:0000256" key="5">
    <source>
        <dbReference type="ARBA" id="ARBA00022975"/>
    </source>
</evidence>
<dbReference type="NCBIfam" id="NF006837">
    <property type="entry name" value="PRK09357.1-2"/>
    <property type="match status" value="1"/>
</dbReference>
<dbReference type="InterPro" id="IPR004722">
    <property type="entry name" value="DHOase"/>
</dbReference>
<feature type="binding site" evidence="6">
    <location>
        <begin position="325"/>
        <end position="326"/>
    </location>
    <ligand>
        <name>substrate</name>
    </ligand>
</feature>
<evidence type="ECO:0000256" key="1">
    <source>
        <dbReference type="ARBA" id="ARBA00002368"/>
    </source>
</evidence>
<keyword evidence="6" id="KW-0862">Zinc</keyword>
<dbReference type="RefSeq" id="WP_380703513.1">
    <property type="nucleotide sequence ID" value="NZ_JBHSAP010000009.1"/>
</dbReference>
<proteinExistence type="inferred from homology"/>
<dbReference type="InterPro" id="IPR032466">
    <property type="entry name" value="Metal_Hydrolase"/>
</dbReference>
<comment type="cofactor">
    <cofactor evidence="6">
        <name>Zn(2+)</name>
        <dbReference type="ChEBI" id="CHEBI:29105"/>
    </cofactor>
    <text evidence="6">Binds 2 Zn(2+) ions per subunit.</text>
</comment>
<comment type="caution">
    <text evidence="8">The sequence shown here is derived from an EMBL/GenBank/DDBJ whole genome shotgun (WGS) entry which is preliminary data.</text>
</comment>
<dbReference type="InterPro" id="IPR002195">
    <property type="entry name" value="Dihydroorotase_CS"/>
</dbReference>
<accession>A0ABV8JC67</accession>
<keyword evidence="9" id="KW-1185">Reference proteome</keyword>
<dbReference type="Gene3D" id="3.20.20.140">
    <property type="entry name" value="Metal-dependent hydrolases"/>
    <property type="match status" value="1"/>
</dbReference>
<comment type="pathway">
    <text evidence="6">Pyrimidine metabolism; UMP biosynthesis via de novo pathway; (S)-dihydroorotate from bicarbonate: step 3/3.</text>
</comment>
<evidence type="ECO:0000256" key="3">
    <source>
        <dbReference type="ARBA" id="ARBA00022723"/>
    </source>
</evidence>
<dbReference type="PROSITE" id="PS00482">
    <property type="entry name" value="DIHYDROOROTASE_1"/>
    <property type="match status" value="1"/>
</dbReference>
<dbReference type="PANTHER" id="PTHR43668:SF2">
    <property type="entry name" value="ALLANTOINASE"/>
    <property type="match status" value="1"/>
</dbReference>
<feature type="domain" description="Dihydroorotase catalytic" evidence="7">
    <location>
        <begin position="49"/>
        <end position="238"/>
    </location>
</feature>
<feature type="binding site" evidence="6">
    <location>
        <position position="311"/>
    </location>
    <ligand>
        <name>substrate</name>
    </ligand>
</feature>
<evidence type="ECO:0000313" key="8">
    <source>
        <dbReference type="EMBL" id="MFC4076506.1"/>
    </source>
</evidence>
<dbReference type="Proteomes" id="UP001595843">
    <property type="component" value="Unassembled WGS sequence"/>
</dbReference>
<comment type="similarity">
    <text evidence="2 6">Belongs to the metallo-dependent hydrolases superfamily. DHOase family. Class I DHOase subfamily.</text>
</comment>
<feature type="binding site" evidence="6">
    <location>
        <position position="62"/>
    </location>
    <ligand>
        <name>Zn(2+)</name>
        <dbReference type="ChEBI" id="CHEBI:29105"/>
        <label>1</label>
    </ligand>
</feature>
<feature type="binding site" evidence="6">
    <location>
        <begin position="62"/>
        <end position="64"/>
    </location>
    <ligand>
        <name>substrate</name>
    </ligand>
</feature>
<comment type="catalytic activity">
    <reaction evidence="6">
        <text>(S)-dihydroorotate + H2O = N-carbamoyl-L-aspartate + H(+)</text>
        <dbReference type="Rhea" id="RHEA:24296"/>
        <dbReference type="ChEBI" id="CHEBI:15377"/>
        <dbReference type="ChEBI" id="CHEBI:15378"/>
        <dbReference type="ChEBI" id="CHEBI:30864"/>
        <dbReference type="ChEBI" id="CHEBI:32814"/>
        <dbReference type="EC" id="3.5.2.3"/>
    </reaction>
</comment>
<dbReference type="PROSITE" id="PS00483">
    <property type="entry name" value="DIHYDROOROTASE_2"/>
    <property type="match status" value="1"/>
</dbReference>
<feature type="binding site" evidence="6">
    <location>
        <position position="280"/>
    </location>
    <ligand>
        <name>substrate</name>
    </ligand>
</feature>
<dbReference type="CDD" id="cd01317">
    <property type="entry name" value="DHOase_IIa"/>
    <property type="match status" value="1"/>
</dbReference>
<evidence type="ECO:0000313" key="9">
    <source>
        <dbReference type="Proteomes" id="UP001595843"/>
    </source>
</evidence>
<name>A0ABV8JC67_9BACL</name>
<dbReference type="NCBIfam" id="TIGR00857">
    <property type="entry name" value="pyrC_multi"/>
    <property type="match status" value="1"/>
</dbReference>
<keyword evidence="3 6" id="KW-0479">Metal-binding</keyword>
<protein>
    <recommendedName>
        <fullName evidence="6">Dihydroorotase</fullName>
        <shortName evidence="6">DHOase</shortName>
        <ecNumber evidence="6">3.5.2.3</ecNumber>
    </recommendedName>
</protein>
<dbReference type="EMBL" id="JBHSAP010000009">
    <property type="protein sequence ID" value="MFC4076506.1"/>
    <property type="molecule type" value="Genomic_DNA"/>
</dbReference>
<dbReference type="HAMAP" id="MF_00220_B">
    <property type="entry name" value="PyrC_classI_B"/>
    <property type="match status" value="1"/>
</dbReference>
<feature type="binding site" evidence="6">
    <location>
        <position position="153"/>
    </location>
    <ligand>
        <name>Zn(2+)</name>
        <dbReference type="ChEBI" id="CHEBI:29105"/>
        <label>1</label>
    </ligand>
</feature>
<evidence type="ECO:0000256" key="6">
    <source>
        <dbReference type="HAMAP-Rule" id="MF_00220"/>
    </source>
</evidence>
<sequence>MENKLLQNGRIIGKDGEVTSADIRIRDGKVTEIGQALGEAGEDVVDLSGKLVIPGLIDLHIHLREPGFEAKETIATGSRAAARGGYTAVACMPNTKPVTDSTEVVRRIIETNEREGCGVRVLPIAAITRGSKGGELTDMSALKEAGAAAVSDDGVGVQSPQMMKAAMRLASSLDLTVTAHCEEEDLLVPGACVHAGTFAEEHGLPGIPGESEAIHVGRDILLAEDTGVHYHVCHISAEASVRLVREAKSRGQRVTAEVTPHHLLLCEEDIPGLDTHFKMNPPLRRKRDREVLVEALKDGTIDFIATDHAPHTAEEKAKGMKEAPFGIVGLETAFPLLYTKLVETGVLTLSELVEKMTRIPAECFGLPWGVLEEGRAADLAIIDLETKRKVEPAEFASKGKNTPFAGWELKGWPVMTLVEGRIIWQETEAKA</sequence>
<feature type="binding site" evidence="6">
    <location>
        <position position="234"/>
    </location>
    <ligand>
        <name>Zn(2+)</name>
        <dbReference type="ChEBI" id="CHEBI:29105"/>
        <label>2</label>
    </ligand>
</feature>
<dbReference type="InterPro" id="IPR011059">
    <property type="entry name" value="Metal-dep_hydrolase_composite"/>
</dbReference>
<dbReference type="SUPFAM" id="SSF51338">
    <property type="entry name" value="Composite domain of metallo-dependent hydrolases"/>
    <property type="match status" value="1"/>
</dbReference>
<feature type="binding site" evidence="6">
    <location>
        <position position="307"/>
    </location>
    <ligand>
        <name>Zn(2+)</name>
        <dbReference type="ChEBI" id="CHEBI:29105"/>
        <label>1</label>
    </ligand>
</feature>
<dbReference type="Gene3D" id="2.30.40.10">
    <property type="entry name" value="Urease, subunit C, domain 1"/>
    <property type="match status" value="1"/>
</dbReference>
<feature type="binding site" evidence="6">
    <location>
        <position position="180"/>
    </location>
    <ligand>
        <name>Zn(2+)</name>
        <dbReference type="ChEBI" id="CHEBI:29105"/>
        <label>2</label>
    </ligand>
</feature>
<comment type="function">
    <text evidence="1 6">Catalyzes the reversible cyclization of carbamoyl aspartate to dihydroorotate.</text>
</comment>
<dbReference type="GO" id="GO:0004151">
    <property type="term" value="F:dihydroorotase activity"/>
    <property type="evidence" value="ECO:0007669"/>
    <property type="project" value="UniProtKB-EC"/>
</dbReference>
<feature type="active site" evidence="6">
    <location>
        <position position="307"/>
    </location>
</feature>
<keyword evidence="5 6" id="KW-0665">Pyrimidine biosynthesis</keyword>
<dbReference type="PANTHER" id="PTHR43668">
    <property type="entry name" value="ALLANTOINASE"/>
    <property type="match status" value="1"/>
</dbReference>
<dbReference type="Pfam" id="PF12890">
    <property type="entry name" value="DHOase"/>
    <property type="match status" value="1"/>
</dbReference>
<feature type="binding site" evidence="6">
    <location>
        <position position="94"/>
    </location>
    <ligand>
        <name>substrate</name>
    </ligand>
</feature>
<dbReference type="InterPro" id="IPR050138">
    <property type="entry name" value="DHOase/Allantoinase_Hydrolase"/>
</dbReference>
<reference evidence="9" key="1">
    <citation type="journal article" date="2019" name="Int. J. Syst. Evol. Microbiol.">
        <title>The Global Catalogue of Microorganisms (GCM) 10K type strain sequencing project: providing services to taxonomists for standard genome sequencing and annotation.</title>
        <authorList>
            <consortium name="The Broad Institute Genomics Platform"/>
            <consortium name="The Broad Institute Genome Sequencing Center for Infectious Disease"/>
            <person name="Wu L."/>
            <person name="Ma J."/>
        </authorList>
    </citation>
    <scope>NUCLEOTIDE SEQUENCE [LARGE SCALE GENOMIC DNA]</scope>
    <source>
        <strain evidence="9">IBRC-M 10813</strain>
    </source>
</reference>
<dbReference type="EC" id="3.5.2.3" evidence="6"/>
<evidence type="ECO:0000259" key="7">
    <source>
        <dbReference type="Pfam" id="PF12890"/>
    </source>
</evidence>